<keyword evidence="4 6" id="KW-0862">Zinc</keyword>
<dbReference type="SUPFAM" id="SSF54928">
    <property type="entry name" value="RNA-binding domain, RBD"/>
    <property type="match status" value="1"/>
</dbReference>
<dbReference type="Pfam" id="PF00642">
    <property type="entry name" value="zf-CCCH"/>
    <property type="match status" value="2"/>
</dbReference>
<feature type="compositionally biased region" description="Basic and acidic residues" evidence="7">
    <location>
        <begin position="263"/>
        <end position="296"/>
    </location>
</feature>
<dbReference type="SMART" id="SM00356">
    <property type="entry name" value="ZnF_C3H1"/>
    <property type="match status" value="2"/>
</dbReference>
<feature type="region of interest" description="Disordered" evidence="7">
    <location>
        <begin position="190"/>
        <end position="296"/>
    </location>
</feature>
<evidence type="ECO:0000256" key="2">
    <source>
        <dbReference type="ARBA" id="ARBA00022737"/>
    </source>
</evidence>
<feature type="zinc finger region" description="C3H1-type" evidence="6">
    <location>
        <begin position="143"/>
        <end position="170"/>
    </location>
</feature>
<evidence type="ECO:0000256" key="3">
    <source>
        <dbReference type="ARBA" id="ARBA00022771"/>
    </source>
</evidence>
<dbReference type="InterPro" id="IPR012677">
    <property type="entry name" value="Nucleotide-bd_a/b_plait_sf"/>
</dbReference>
<dbReference type="GO" id="GO:0008270">
    <property type="term" value="F:zinc ion binding"/>
    <property type="evidence" value="ECO:0007669"/>
    <property type="project" value="UniProtKB-KW"/>
</dbReference>
<feature type="zinc finger region" description="C3H1-type" evidence="6">
    <location>
        <begin position="12"/>
        <end position="40"/>
    </location>
</feature>
<dbReference type="RefSeq" id="XP_025349653.1">
    <property type="nucleotide sequence ID" value="XM_025490186.1"/>
</dbReference>
<feature type="compositionally biased region" description="Basic and acidic residues" evidence="7">
    <location>
        <begin position="190"/>
        <end position="207"/>
    </location>
</feature>
<dbReference type="Gene3D" id="3.30.70.330">
    <property type="match status" value="1"/>
</dbReference>
<dbReference type="FunFam" id="3.30.70.330:FF:000066">
    <property type="entry name" value="Splicing factor u2af 23 kDa subunit"/>
    <property type="match status" value="1"/>
</dbReference>
<evidence type="ECO:0000256" key="5">
    <source>
        <dbReference type="PROSITE-ProRule" id="PRU00176"/>
    </source>
</evidence>
<dbReference type="InterPro" id="IPR003954">
    <property type="entry name" value="RRM_euk-type"/>
</dbReference>
<evidence type="ECO:0000256" key="1">
    <source>
        <dbReference type="ARBA" id="ARBA00022723"/>
    </source>
</evidence>
<dbReference type="InterPro" id="IPR009145">
    <property type="entry name" value="U2AF_small"/>
</dbReference>
<evidence type="ECO:0000259" key="9">
    <source>
        <dbReference type="PROSITE" id="PS50103"/>
    </source>
</evidence>
<name>A0A316UDP4_9BASI</name>
<proteinExistence type="predicted"/>
<gene>
    <name evidence="10" type="ORF">BCV69DRAFT_246023</name>
</gene>
<dbReference type="PROSITE" id="PS50102">
    <property type="entry name" value="RRM"/>
    <property type="match status" value="1"/>
</dbReference>
<accession>A0A316UDP4</accession>
<feature type="domain" description="C3H1-type" evidence="9">
    <location>
        <begin position="143"/>
        <end position="170"/>
    </location>
</feature>
<dbReference type="InterPro" id="IPR035979">
    <property type="entry name" value="RBD_domain_sf"/>
</dbReference>
<keyword evidence="1 6" id="KW-0479">Metal-binding</keyword>
<dbReference type="InterPro" id="IPR000571">
    <property type="entry name" value="Znf_CCCH"/>
</dbReference>
<keyword evidence="2" id="KW-0677">Repeat</keyword>
<evidence type="ECO:0000256" key="7">
    <source>
        <dbReference type="SAM" id="MobiDB-lite"/>
    </source>
</evidence>
<keyword evidence="3 6" id="KW-0863">Zinc-finger</keyword>
<dbReference type="AlphaFoldDB" id="A0A316UDP4"/>
<dbReference type="Proteomes" id="UP000245942">
    <property type="component" value="Unassembled WGS sequence"/>
</dbReference>
<evidence type="ECO:0000256" key="6">
    <source>
        <dbReference type="PROSITE-ProRule" id="PRU00723"/>
    </source>
</evidence>
<dbReference type="STRING" id="1684307.A0A316UDP4"/>
<evidence type="ECO:0000313" key="11">
    <source>
        <dbReference type="Proteomes" id="UP000245942"/>
    </source>
</evidence>
<evidence type="ECO:0000256" key="4">
    <source>
        <dbReference type="ARBA" id="ARBA00022833"/>
    </source>
</evidence>
<dbReference type="PROSITE" id="PS50103">
    <property type="entry name" value="ZF_C3H1"/>
    <property type="match status" value="2"/>
</dbReference>
<evidence type="ECO:0000259" key="8">
    <source>
        <dbReference type="PROSITE" id="PS50102"/>
    </source>
</evidence>
<feature type="domain" description="RRM" evidence="8">
    <location>
        <begin position="44"/>
        <end position="141"/>
    </location>
</feature>
<dbReference type="GO" id="GO:0000398">
    <property type="term" value="P:mRNA splicing, via spliceosome"/>
    <property type="evidence" value="ECO:0007669"/>
    <property type="project" value="InterPro"/>
</dbReference>
<keyword evidence="11" id="KW-1185">Reference proteome</keyword>
<dbReference type="GO" id="GO:0089701">
    <property type="term" value="C:U2AF complex"/>
    <property type="evidence" value="ECO:0007669"/>
    <property type="project" value="InterPro"/>
</dbReference>
<dbReference type="EMBL" id="KZ819323">
    <property type="protein sequence ID" value="PWN22493.1"/>
    <property type="molecule type" value="Genomic_DNA"/>
</dbReference>
<dbReference type="OrthoDB" id="423462at2759"/>
<dbReference type="GO" id="GO:0003723">
    <property type="term" value="F:RNA binding"/>
    <property type="evidence" value="ECO:0007669"/>
    <property type="project" value="UniProtKB-UniRule"/>
</dbReference>
<dbReference type="GeneID" id="37011920"/>
<protein>
    <submittedName>
        <fullName evidence="10">RNA-binding domain-containing protein</fullName>
    </submittedName>
</protein>
<feature type="domain" description="C3H1-type" evidence="9">
    <location>
        <begin position="12"/>
        <end position="40"/>
    </location>
</feature>
<reference evidence="10 11" key="1">
    <citation type="journal article" date="2018" name="Mol. Biol. Evol.">
        <title>Broad Genomic Sampling Reveals a Smut Pathogenic Ancestry of the Fungal Clade Ustilaginomycotina.</title>
        <authorList>
            <person name="Kijpornyongpan T."/>
            <person name="Mondo S.J."/>
            <person name="Barry K."/>
            <person name="Sandor L."/>
            <person name="Lee J."/>
            <person name="Lipzen A."/>
            <person name="Pangilinan J."/>
            <person name="LaButti K."/>
            <person name="Hainaut M."/>
            <person name="Henrissat B."/>
            <person name="Grigoriev I.V."/>
            <person name="Spatafora J.W."/>
            <person name="Aime M.C."/>
        </authorList>
    </citation>
    <scope>NUCLEOTIDE SEQUENCE [LARGE SCALE GENOMIC DNA]</scope>
    <source>
        <strain evidence="10 11">MCA 4718</strain>
    </source>
</reference>
<evidence type="ECO:0000313" key="10">
    <source>
        <dbReference type="EMBL" id="PWN22493.1"/>
    </source>
</evidence>
<sequence length="296" mass="33415">MASFLASIYGTEQDKVNCSFYYKIGACRHGDRCSRKHTKPAFSQTILVSNVYDNPRHRDPDCKISDAELQDQFDDFYEDFFVELAKFGQLVEMHVCDNVGDHLIGNVYARYEWEEEAQRAVNALNDAWYNGRPLFAELSPVTDFREACCRQNETNECNRGGFCNFMHLRYASPSLVRDLQHELAVELRERKRAEKEAKKGWKEREDVTGGGDAGGDVPSWKKAKSGGDWRSGSGAMAVDTQEASRDPYAGGNHPTGADGPDAGSRREYQREREVANGGGREEEKMRGWRDGEGTRA</sequence>
<dbReference type="SMART" id="SM00361">
    <property type="entry name" value="RRM_1"/>
    <property type="match status" value="1"/>
</dbReference>
<dbReference type="PANTHER" id="PTHR12620">
    <property type="entry name" value="U2 SNRNP AUXILIARY FACTOR, SMALL SUBUNIT"/>
    <property type="match status" value="1"/>
</dbReference>
<organism evidence="10 11">
    <name type="scientific">Pseudomicrostroma glucosiphilum</name>
    <dbReference type="NCBI Taxonomy" id="1684307"/>
    <lineage>
        <taxon>Eukaryota</taxon>
        <taxon>Fungi</taxon>
        <taxon>Dikarya</taxon>
        <taxon>Basidiomycota</taxon>
        <taxon>Ustilaginomycotina</taxon>
        <taxon>Exobasidiomycetes</taxon>
        <taxon>Microstromatales</taxon>
        <taxon>Microstromatales incertae sedis</taxon>
        <taxon>Pseudomicrostroma</taxon>
    </lineage>
</organism>
<keyword evidence="5" id="KW-0694">RNA-binding</keyword>
<dbReference type="PRINTS" id="PR01848">
    <property type="entry name" value="U2AUXFACTOR"/>
</dbReference>
<dbReference type="InterPro" id="IPR000504">
    <property type="entry name" value="RRM_dom"/>
</dbReference>